<evidence type="ECO:0000259" key="2">
    <source>
        <dbReference type="Pfam" id="PF25725"/>
    </source>
</evidence>
<reference evidence="3" key="1">
    <citation type="journal article" date="2021" name="Proc. Natl. Acad. Sci. U.S.A.">
        <title>A Catalog of Tens of Thousands of Viruses from Human Metagenomes Reveals Hidden Associations with Chronic Diseases.</title>
        <authorList>
            <person name="Tisza M.J."/>
            <person name="Buck C.B."/>
        </authorList>
    </citation>
    <scope>NUCLEOTIDE SEQUENCE</scope>
    <source>
        <strain evidence="3">CtDAq1</strain>
    </source>
</reference>
<organism evidence="3">
    <name type="scientific">CrAss-like virus sp. ctDAq1</name>
    <dbReference type="NCBI Taxonomy" id="2826822"/>
    <lineage>
        <taxon>Viruses</taxon>
        <taxon>Duplodnaviria</taxon>
        <taxon>Heunggongvirae</taxon>
        <taxon>Uroviricota</taxon>
        <taxon>Caudoviricetes</taxon>
        <taxon>Crassvirales</taxon>
    </lineage>
</organism>
<name>A0A8S5QT70_9CAUD</name>
<feature type="compositionally biased region" description="Basic residues" evidence="1">
    <location>
        <begin position="799"/>
        <end position="810"/>
    </location>
</feature>
<evidence type="ECO:0000313" key="3">
    <source>
        <dbReference type="EMBL" id="DAE22487.1"/>
    </source>
</evidence>
<dbReference type="Pfam" id="PF25725">
    <property type="entry name" value="crAss_CARG1"/>
    <property type="match status" value="1"/>
</dbReference>
<feature type="region of interest" description="Disordered" evidence="1">
    <location>
        <begin position="789"/>
        <end position="816"/>
    </location>
</feature>
<feature type="domain" description="Cargo protein 1 compact" evidence="2">
    <location>
        <begin position="305"/>
        <end position="419"/>
    </location>
</feature>
<accession>A0A8S5QT70</accession>
<proteinExistence type="predicted"/>
<sequence>MARNKRKNPILEYFNTRGNKFPYGGVVQGAGPVYTGVQSPGLNYSLAPMNTASPGPVTFQLSGFGSGANAISGAVGGLAGLASGIASNVQNTGDLSSTYSGISDQFSGSESTGYDALADEWSLLEPQEHVSWRDVRGKSGGTGGIAGTTAGGAAVGSIVPGIGTAIGAAAGALIGGISNIFGKRKAKRKARRINKQIDRANQFAVNDLINRADMIDIEQDLDVMGNYSAYGGPLNLYRSGGGIKIDPSKRGTFRAQASRMGMGVQEAARKILSAPKGRYSAAMRKKANFARNFAHKHGYGGYLFYPDEFTEFNTGGTHEESPLGGIPQGMDNEGTPNLVEEGESRYKDYIFSNRLYLDKDMLKSAGLPLSLDGKTFSQAAKFIAREPSENPFDPISRRSLKDGMTKLMVLQEGLKSSDTGNTFATGGFMDYPPAASWKSINIGPPDSLTVLRRNDVPVSSGSWKSIDISSPSEFPVTGSDIPFRSWKSIDISPVVTPSPVTSGSVTAGNVPVSKTVRKKSPVRREDPGLMTVMGRESGINNGDFEYNLMPMNTETDAYISPSGRQGGLPDRDWTLGIDSSILRYAPALGSAIGAFMNNGPDYSNADRIERAVRNVNFDPVGNYLAYTPLDRNYYLNKLGSQAGATRRAIVNQSAGNRSTALAGLLAADYNYGNAMGQLARQAEEYNLGQRERVEAFNRGTNQFNSEGKLKADSFNAELGLKAAMAAAQMREAERNNTDAARSANLTRFFDNLGEIGRESFSRNMVNFNPANYYTIDSSGKIRYKGMDDLDEDQKESVRKQARARARKKSHGGFLNI</sequence>
<dbReference type="EMBL" id="BK015733">
    <property type="protein sequence ID" value="DAE22487.1"/>
    <property type="molecule type" value="Genomic_DNA"/>
</dbReference>
<protein>
    <submittedName>
        <fullName evidence="3">Bacteriocin</fullName>
    </submittedName>
</protein>
<evidence type="ECO:0000256" key="1">
    <source>
        <dbReference type="SAM" id="MobiDB-lite"/>
    </source>
</evidence>
<dbReference type="InterPro" id="IPR058049">
    <property type="entry name" value="crAss_CARG1"/>
</dbReference>